<keyword evidence="1" id="KW-0732">Signal</keyword>
<reference evidence="2 3" key="1">
    <citation type="journal article" date="2024" name="BMC Genomics">
        <title>Genome assembly of redclaw crayfish (Cherax quadricarinatus) provides insights into its immune adaptation and hypoxia tolerance.</title>
        <authorList>
            <person name="Liu Z."/>
            <person name="Zheng J."/>
            <person name="Li H."/>
            <person name="Fang K."/>
            <person name="Wang S."/>
            <person name="He J."/>
            <person name="Zhou D."/>
            <person name="Weng S."/>
            <person name="Chi M."/>
            <person name="Gu Z."/>
            <person name="He J."/>
            <person name="Li F."/>
            <person name="Wang M."/>
        </authorList>
    </citation>
    <scope>NUCLEOTIDE SEQUENCE [LARGE SCALE GENOMIC DNA]</scope>
    <source>
        <strain evidence="2">ZL_2023a</strain>
    </source>
</reference>
<dbReference type="Proteomes" id="UP001445076">
    <property type="component" value="Unassembled WGS sequence"/>
</dbReference>
<name>A0AAW0X637_CHEQU</name>
<feature type="signal peptide" evidence="1">
    <location>
        <begin position="1"/>
        <end position="24"/>
    </location>
</feature>
<dbReference type="AlphaFoldDB" id="A0AAW0X637"/>
<proteinExistence type="predicted"/>
<evidence type="ECO:0000313" key="3">
    <source>
        <dbReference type="Proteomes" id="UP001445076"/>
    </source>
</evidence>
<dbReference type="EMBL" id="JARKIK010000037">
    <property type="protein sequence ID" value="KAK8739372.1"/>
    <property type="molecule type" value="Genomic_DNA"/>
</dbReference>
<keyword evidence="3" id="KW-1185">Reference proteome</keyword>
<gene>
    <name evidence="2" type="ORF">OTU49_003599</name>
</gene>
<organism evidence="2 3">
    <name type="scientific">Cherax quadricarinatus</name>
    <name type="common">Australian red claw crayfish</name>
    <dbReference type="NCBI Taxonomy" id="27406"/>
    <lineage>
        <taxon>Eukaryota</taxon>
        <taxon>Metazoa</taxon>
        <taxon>Ecdysozoa</taxon>
        <taxon>Arthropoda</taxon>
        <taxon>Crustacea</taxon>
        <taxon>Multicrustacea</taxon>
        <taxon>Malacostraca</taxon>
        <taxon>Eumalacostraca</taxon>
        <taxon>Eucarida</taxon>
        <taxon>Decapoda</taxon>
        <taxon>Pleocyemata</taxon>
        <taxon>Astacidea</taxon>
        <taxon>Parastacoidea</taxon>
        <taxon>Parastacidae</taxon>
        <taxon>Cherax</taxon>
    </lineage>
</organism>
<evidence type="ECO:0000256" key="1">
    <source>
        <dbReference type="SAM" id="SignalP"/>
    </source>
</evidence>
<sequence>MRFLIWSLFFGVMDLASDEPSAAADILGAGDMGELGQTMKSYLQPDVGTSCALMCNKYMNLGDSDTLIKQMACEEGCSKLGSFLHDDASEIVEDVASLDLYICYEGCGRKYANSPDLAETCNRGCDMYVTKWKEASQLQ</sequence>
<protein>
    <submittedName>
        <fullName evidence="2">Uncharacterized protein</fullName>
    </submittedName>
</protein>
<feature type="chain" id="PRO_5043799658" evidence="1">
    <location>
        <begin position="25"/>
        <end position="139"/>
    </location>
</feature>
<comment type="caution">
    <text evidence="2">The sequence shown here is derived from an EMBL/GenBank/DDBJ whole genome shotgun (WGS) entry which is preliminary data.</text>
</comment>
<accession>A0AAW0X637</accession>
<evidence type="ECO:0000313" key="2">
    <source>
        <dbReference type="EMBL" id="KAK8739372.1"/>
    </source>
</evidence>